<dbReference type="NCBIfam" id="TIGR00236">
    <property type="entry name" value="wecB"/>
    <property type="match status" value="1"/>
</dbReference>
<proteinExistence type="inferred from homology"/>
<feature type="domain" description="UDP-N-acetylglucosamine 2-epimerase" evidence="2">
    <location>
        <begin position="23"/>
        <end position="364"/>
    </location>
</feature>
<dbReference type="CDD" id="cd03786">
    <property type="entry name" value="GTB_UDP-GlcNAc_2-Epimerase"/>
    <property type="match status" value="1"/>
</dbReference>
<accession>A0ABS7SNW1</accession>
<dbReference type="PANTHER" id="PTHR43174">
    <property type="entry name" value="UDP-N-ACETYLGLUCOSAMINE 2-EPIMERASE"/>
    <property type="match status" value="1"/>
</dbReference>
<dbReference type="PANTHER" id="PTHR43174:SF1">
    <property type="entry name" value="UDP-N-ACETYLGLUCOSAMINE 2-EPIMERASE"/>
    <property type="match status" value="1"/>
</dbReference>
<comment type="caution">
    <text evidence="3">The sequence shown here is derived from an EMBL/GenBank/DDBJ whole genome shotgun (WGS) entry which is preliminary data.</text>
</comment>
<evidence type="ECO:0000259" key="2">
    <source>
        <dbReference type="Pfam" id="PF02350"/>
    </source>
</evidence>
<dbReference type="Pfam" id="PF02350">
    <property type="entry name" value="Epimerase_2"/>
    <property type="match status" value="1"/>
</dbReference>
<organism evidence="3 4">
    <name type="scientific">Massilia soli</name>
    <dbReference type="NCBI Taxonomy" id="2792854"/>
    <lineage>
        <taxon>Bacteria</taxon>
        <taxon>Pseudomonadati</taxon>
        <taxon>Pseudomonadota</taxon>
        <taxon>Betaproteobacteria</taxon>
        <taxon>Burkholderiales</taxon>
        <taxon>Oxalobacteraceae</taxon>
        <taxon>Telluria group</taxon>
        <taxon>Massilia</taxon>
    </lineage>
</organism>
<evidence type="ECO:0000256" key="1">
    <source>
        <dbReference type="RuleBase" id="RU003513"/>
    </source>
</evidence>
<dbReference type="InterPro" id="IPR029767">
    <property type="entry name" value="WecB-like"/>
</dbReference>
<evidence type="ECO:0000313" key="3">
    <source>
        <dbReference type="EMBL" id="MBZ2206835.1"/>
    </source>
</evidence>
<dbReference type="SUPFAM" id="SSF53756">
    <property type="entry name" value="UDP-Glycosyltransferase/glycogen phosphorylase"/>
    <property type="match status" value="1"/>
</dbReference>
<dbReference type="EC" id="5.1.3.14" evidence="3"/>
<name>A0ABS7SNW1_9BURK</name>
<dbReference type="GO" id="GO:0008761">
    <property type="term" value="F:UDP-N-acetylglucosamine 2-epimerase activity"/>
    <property type="evidence" value="ECO:0007669"/>
    <property type="project" value="UniProtKB-EC"/>
</dbReference>
<reference evidence="3 4" key="2">
    <citation type="submission" date="2021-08" db="EMBL/GenBank/DDBJ databases">
        <title>Massilia sp. R798.</title>
        <authorList>
            <person name="Baek J.H."/>
            <person name="Jung H.S."/>
            <person name="Kim K.R."/>
            <person name="Jeon C.O."/>
        </authorList>
    </citation>
    <scope>NUCLEOTIDE SEQUENCE [LARGE SCALE GENOMIC DNA]</scope>
    <source>
        <strain evidence="3 4">R798</strain>
    </source>
</reference>
<comment type="similarity">
    <text evidence="1">Belongs to the UDP-N-acetylglucosamine 2-epimerase family.</text>
</comment>
<keyword evidence="1 3" id="KW-0413">Isomerase</keyword>
<sequence>MPTIYLVAGARPNFMKIAPIVRAFQAQQALSFKIIHTGQHYDRDMNEVFFEELGIPQPDVFMAAGGGSHAQQTAKIMIGFEELCMAERPAAVLVVGDVNSTLACSIVAKKLDIPVAHVEAGLRSGDMSMPEEINRLVTDSISDWFFVTEPAALAHLKHEGKPDAAVHYVGHVMVDNVLFQADKLTRADTSGFDTAPFKAARTEASQRYGVVTLHRPSNVDDAANFARIGAALRELSSELPLIFPVHPRTRANLEKFGIDLGPNITLAGPQAYMAFLNLWKDAAVVLTDSGGLQEETTALGVPCVTIRENTERPVTVDEGSNVLAGTDPEKILFEARKVLRGEGKTGRRPHLWDGKAAERIVEILARYVS</sequence>
<protein>
    <submittedName>
        <fullName evidence="3">UDP-N-acetylglucosamine 2-epimerase (Non-hydrolyzing)</fullName>
        <ecNumber evidence="3">5.1.3.14</ecNumber>
    </submittedName>
</protein>
<keyword evidence="4" id="KW-1185">Reference proteome</keyword>
<evidence type="ECO:0000313" key="4">
    <source>
        <dbReference type="Proteomes" id="UP000809349"/>
    </source>
</evidence>
<dbReference type="Proteomes" id="UP000809349">
    <property type="component" value="Unassembled WGS sequence"/>
</dbReference>
<reference evidence="3 4" key="1">
    <citation type="submission" date="2021-01" db="EMBL/GenBank/DDBJ databases">
        <authorList>
            <person name="Ruan W."/>
            <person name="Khan S.A."/>
            <person name="Jeon C.O."/>
        </authorList>
    </citation>
    <scope>NUCLEOTIDE SEQUENCE [LARGE SCALE GENOMIC DNA]</scope>
    <source>
        <strain evidence="3 4">R798</strain>
    </source>
</reference>
<gene>
    <name evidence="3" type="primary">wecB</name>
    <name evidence="3" type="ORF">I4X03_006145</name>
</gene>
<dbReference type="Gene3D" id="3.40.50.2000">
    <property type="entry name" value="Glycogen Phosphorylase B"/>
    <property type="match status" value="2"/>
</dbReference>
<dbReference type="RefSeq" id="WP_223467161.1">
    <property type="nucleotide sequence ID" value="NZ_JAFBIL020000002.1"/>
</dbReference>
<dbReference type="EMBL" id="JAFBIL020000002">
    <property type="protein sequence ID" value="MBZ2206835.1"/>
    <property type="molecule type" value="Genomic_DNA"/>
</dbReference>
<dbReference type="InterPro" id="IPR003331">
    <property type="entry name" value="UDP_GlcNAc_Epimerase_2_dom"/>
</dbReference>